<evidence type="ECO:0000313" key="3">
    <source>
        <dbReference type="Proteomes" id="UP000188354"/>
    </source>
</evidence>
<dbReference type="EMBL" id="CM007372">
    <property type="protein sequence ID" value="OIW00044.1"/>
    <property type="molecule type" value="Genomic_DNA"/>
</dbReference>
<feature type="region of interest" description="Disordered" evidence="1">
    <location>
        <begin position="78"/>
        <end position="107"/>
    </location>
</feature>
<dbReference type="AlphaFoldDB" id="A0A4P1R2M5"/>
<dbReference type="KEGG" id="lang:109362090"/>
<dbReference type="Pfam" id="PF15365">
    <property type="entry name" value="PNRC"/>
    <property type="match status" value="1"/>
</dbReference>
<sequence length="107" mass="11910">MATDILRPHNSFNNFSNYYHATTGSYRKPLTRPDKRKRVVSDSLQTKRSNAHDSSSMFADVYAGSTFSVVAPSPSALPLPSFPTMKKSSSAVDDSASRDLRRLLRLE</sequence>
<evidence type="ECO:0000256" key="1">
    <source>
        <dbReference type="SAM" id="MobiDB-lite"/>
    </source>
</evidence>
<organism evidence="2 3">
    <name type="scientific">Lupinus angustifolius</name>
    <name type="common">Narrow-leaved blue lupine</name>
    <dbReference type="NCBI Taxonomy" id="3871"/>
    <lineage>
        <taxon>Eukaryota</taxon>
        <taxon>Viridiplantae</taxon>
        <taxon>Streptophyta</taxon>
        <taxon>Embryophyta</taxon>
        <taxon>Tracheophyta</taxon>
        <taxon>Spermatophyta</taxon>
        <taxon>Magnoliopsida</taxon>
        <taxon>eudicotyledons</taxon>
        <taxon>Gunneridae</taxon>
        <taxon>Pentapetalae</taxon>
        <taxon>rosids</taxon>
        <taxon>fabids</taxon>
        <taxon>Fabales</taxon>
        <taxon>Fabaceae</taxon>
        <taxon>Papilionoideae</taxon>
        <taxon>50 kb inversion clade</taxon>
        <taxon>genistoids sensu lato</taxon>
        <taxon>core genistoids</taxon>
        <taxon>Genisteae</taxon>
        <taxon>Lupinus</taxon>
    </lineage>
</organism>
<accession>A0A4P1R2M5</accession>
<dbReference type="Gramene" id="OIW00044">
    <property type="protein sequence ID" value="OIW00044"/>
    <property type="gene ID" value="TanjilG_26381"/>
</dbReference>
<proteinExistence type="predicted"/>
<dbReference type="PANTHER" id="PTHR33670:SF1">
    <property type="entry name" value="OS09G0416300 PROTEIN"/>
    <property type="match status" value="1"/>
</dbReference>
<feature type="compositionally biased region" description="Basic and acidic residues" evidence="1">
    <location>
        <begin position="95"/>
        <end position="107"/>
    </location>
</feature>
<dbReference type="Proteomes" id="UP000188354">
    <property type="component" value="Chromosome LG12"/>
</dbReference>
<feature type="compositionally biased region" description="Low complexity" evidence="1">
    <location>
        <begin position="82"/>
        <end position="94"/>
    </location>
</feature>
<dbReference type="InterPro" id="IPR028322">
    <property type="entry name" value="PNRC-like_rgn"/>
</dbReference>
<evidence type="ECO:0000313" key="2">
    <source>
        <dbReference type="EMBL" id="OIW00044.1"/>
    </source>
</evidence>
<keyword evidence="3" id="KW-1185">Reference proteome</keyword>
<dbReference type="OrthoDB" id="770116at2759"/>
<protein>
    <submittedName>
        <fullName evidence="2">Uncharacterized protein</fullName>
    </submittedName>
</protein>
<name>A0A4P1R2M5_LUPAN</name>
<gene>
    <name evidence="2" type="ORF">TanjilG_26381</name>
</gene>
<dbReference type="GO" id="GO:0016071">
    <property type="term" value="P:mRNA metabolic process"/>
    <property type="evidence" value="ECO:0007669"/>
    <property type="project" value="UniProtKB-ARBA"/>
</dbReference>
<reference evidence="2 3" key="1">
    <citation type="journal article" date="2017" name="Plant Biotechnol. J.">
        <title>A comprehensive draft genome sequence for lupin (Lupinus angustifolius), an emerging health food: insights into plant-microbe interactions and legume evolution.</title>
        <authorList>
            <person name="Hane J.K."/>
            <person name="Ming Y."/>
            <person name="Kamphuis L.G."/>
            <person name="Nelson M.N."/>
            <person name="Garg G."/>
            <person name="Atkins C.A."/>
            <person name="Bayer P.E."/>
            <person name="Bravo A."/>
            <person name="Bringans S."/>
            <person name="Cannon S."/>
            <person name="Edwards D."/>
            <person name="Foley R."/>
            <person name="Gao L.L."/>
            <person name="Harrison M.J."/>
            <person name="Huang W."/>
            <person name="Hurgobin B."/>
            <person name="Li S."/>
            <person name="Liu C.W."/>
            <person name="McGrath A."/>
            <person name="Morahan G."/>
            <person name="Murray J."/>
            <person name="Weller J."/>
            <person name="Jian J."/>
            <person name="Singh K.B."/>
        </authorList>
    </citation>
    <scope>NUCLEOTIDE SEQUENCE [LARGE SCALE GENOMIC DNA]</scope>
    <source>
        <strain evidence="3">cv. Tanjil</strain>
        <tissue evidence="2">Whole plant</tissue>
    </source>
</reference>
<dbReference type="PANTHER" id="PTHR33670">
    <property type="entry name" value="SPLICING FACTOR, PROLINE- AND GLUTAMINE-RICH-LIKE"/>
    <property type="match status" value="1"/>
</dbReference>
<feature type="compositionally biased region" description="Polar residues" evidence="1">
    <location>
        <begin position="42"/>
        <end position="52"/>
    </location>
</feature>
<feature type="region of interest" description="Disordered" evidence="1">
    <location>
        <begin position="26"/>
        <end position="52"/>
    </location>
</feature>
<dbReference type="STRING" id="3871.A0A4P1R2M5"/>